<dbReference type="OrthoDB" id="9792269at2"/>
<dbReference type="Pfam" id="PF09314">
    <property type="entry name" value="DUF1972"/>
    <property type="match status" value="1"/>
</dbReference>
<dbReference type="Pfam" id="PF13692">
    <property type="entry name" value="Glyco_trans_1_4"/>
    <property type="match status" value="1"/>
</dbReference>
<dbReference type="SUPFAM" id="SSF53756">
    <property type="entry name" value="UDP-Glycosyltransferase/glycogen phosphorylase"/>
    <property type="match status" value="1"/>
</dbReference>
<gene>
    <name evidence="5" type="ORF">DFJ68_1912</name>
</gene>
<evidence type="ECO:0000259" key="4">
    <source>
        <dbReference type="Pfam" id="PF09314"/>
    </source>
</evidence>
<dbReference type="PANTHER" id="PTHR12526:SF510">
    <property type="entry name" value="D-INOSITOL 3-PHOSPHATE GLYCOSYLTRANSFERASE"/>
    <property type="match status" value="1"/>
</dbReference>
<dbReference type="Gene3D" id="3.40.50.2000">
    <property type="entry name" value="Glycogen Phosphorylase B"/>
    <property type="match status" value="2"/>
</dbReference>
<accession>A0A495Y0H3</accession>
<dbReference type="Proteomes" id="UP000278440">
    <property type="component" value="Unassembled WGS sequence"/>
</dbReference>
<organism evidence="5 6">
    <name type="scientific">Terracoccus luteus</name>
    <dbReference type="NCBI Taxonomy" id="53356"/>
    <lineage>
        <taxon>Bacteria</taxon>
        <taxon>Bacillati</taxon>
        <taxon>Actinomycetota</taxon>
        <taxon>Actinomycetes</taxon>
        <taxon>Micrococcales</taxon>
        <taxon>Intrasporangiaceae</taxon>
        <taxon>Terracoccus</taxon>
    </lineage>
</organism>
<keyword evidence="1" id="KW-0328">Glycosyltransferase</keyword>
<evidence type="ECO:0000256" key="3">
    <source>
        <dbReference type="SAM" id="MobiDB-lite"/>
    </source>
</evidence>
<feature type="region of interest" description="Disordered" evidence="3">
    <location>
        <begin position="447"/>
        <end position="474"/>
    </location>
</feature>
<protein>
    <submittedName>
        <fullName evidence="5">Glycosyltransferase involved in cell wall biosynthesis</fullName>
    </submittedName>
</protein>
<dbReference type="EMBL" id="RBXT01000001">
    <property type="protein sequence ID" value="RKT78466.1"/>
    <property type="molecule type" value="Genomic_DNA"/>
</dbReference>
<reference evidence="5 6" key="1">
    <citation type="submission" date="2018-10" db="EMBL/GenBank/DDBJ databases">
        <title>Sequencing the genomes of 1000 actinobacteria strains.</title>
        <authorList>
            <person name="Klenk H.-P."/>
        </authorList>
    </citation>
    <scope>NUCLEOTIDE SEQUENCE [LARGE SCALE GENOMIC DNA]</scope>
    <source>
        <strain evidence="5 6">DSM 44267</strain>
    </source>
</reference>
<comment type="caution">
    <text evidence="5">The sequence shown here is derived from an EMBL/GenBank/DDBJ whole genome shotgun (WGS) entry which is preliminary data.</text>
</comment>
<proteinExistence type="predicted"/>
<feature type="domain" description="DUF1972" evidence="4">
    <location>
        <begin position="15"/>
        <end position="183"/>
    </location>
</feature>
<feature type="region of interest" description="Disordered" evidence="3">
    <location>
        <begin position="377"/>
        <end position="400"/>
    </location>
</feature>
<sequence length="474" mass="51318">MLGESTIDDGLLSIAMLGTRGVPARYGGFETAVEEVGKRLAARGHRVRVYCREGNVEEEMTSYLGMELVTLPTLKKRTLDTLAHTGVSTMHLLGHRTDVAFVFNAANAPFLPVLRAARIPVATHVDGLEWKRAKWGPAGQKYYRRAEEASVRLSDALIADAQGIADYYDREFGAETELIAYGAPILENIGHDRLAEMDVRPGEYHLVVARFEPENHVDVIVDGYVRSSAQKPLVVVGSAPYADEYIAKVQAMAGDDPRVRLVGGVYDQELLDQLYGNAATYLHGHSVGGTNPSLLRAIGAGTATIAYDVDFNREVLQHHGRYFATAADLPEILADAEFFDDLTAYRGARLRQRAHDYDWDRVADEYEALARKLAVRATPGPQRGRRRRDGGSRTATVAAPASVASVPDPAVAPVAAVAPAVMVNAPVVGVDASEPALYLDRELAELETDLSASSESPDRADGDAVALDANVGER</sequence>
<keyword evidence="6" id="KW-1185">Reference proteome</keyword>
<dbReference type="AlphaFoldDB" id="A0A495Y0H3"/>
<dbReference type="InterPro" id="IPR015393">
    <property type="entry name" value="DUF1972"/>
</dbReference>
<dbReference type="GO" id="GO:0016757">
    <property type="term" value="F:glycosyltransferase activity"/>
    <property type="evidence" value="ECO:0007669"/>
    <property type="project" value="UniProtKB-KW"/>
</dbReference>
<evidence type="ECO:0000256" key="1">
    <source>
        <dbReference type="ARBA" id="ARBA00022676"/>
    </source>
</evidence>
<evidence type="ECO:0000313" key="6">
    <source>
        <dbReference type="Proteomes" id="UP000278440"/>
    </source>
</evidence>
<keyword evidence="2 5" id="KW-0808">Transferase</keyword>
<evidence type="ECO:0000313" key="5">
    <source>
        <dbReference type="EMBL" id="RKT78466.1"/>
    </source>
</evidence>
<dbReference type="RefSeq" id="WP_121032705.1">
    <property type="nucleotide sequence ID" value="NZ_RBXT01000001.1"/>
</dbReference>
<dbReference type="PANTHER" id="PTHR12526">
    <property type="entry name" value="GLYCOSYLTRANSFERASE"/>
    <property type="match status" value="1"/>
</dbReference>
<name>A0A495Y0H3_9MICO</name>
<evidence type="ECO:0000256" key="2">
    <source>
        <dbReference type="ARBA" id="ARBA00022679"/>
    </source>
</evidence>